<dbReference type="Proteomes" id="UP000248783">
    <property type="component" value="Unassembled WGS sequence"/>
</dbReference>
<keyword evidence="4" id="KW-1003">Cell membrane</keyword>
<evidence type="ECO:0000256" key="3">
    <source>
        <dbReference type="ARBA" id="ARBA00022448"/>
    </source>
</evidence>
<keyword evidence="6 9" id="KW-1133">Transmembrane helix</keyword>
<feature type="transmembrane region" description="Helical" evidence="9">
    <location>
        <begin position="316"/>
        <end position="333"/>
    </location>
</feature>
<evidence type="ECO:0000256" key="2">
    <source>
        <dbReference type="ARBA" id="ARBA00007520"/>
    </source>
</evidence>
<feature type="transmembrane region" description="Helical" evidence="9">
    <location>
        <begin position="345"/>
        <end position="364"/>
    </location>
</feature>
<protein>
    <submittedName>
        <fullName evidence="11">MFS transporter</fullName>
    </submittedName>
</protein>
<evidence type="ECO:0000256" key="5">
    <source>
        <dbReference type="ARBA" id="ARBA00022692"/>
    </source>
</evidence>
<dbReference type="Gene3D" id="1.20.1250.20">
    <property type="entry name" value="MFS general substrate transporter like domains"/>
    <property type="match status" value="1"/>
</dbReference>
<dbReference type="SUPFAM" id="SSF103473">
    <property type="entry name" value="MFS general substrate transporter"/>
    <property type="match status" value="1"/>
</dbReference>
<feature type="transmembrane region" description="Helical" evidence="9">
    <location>
        <begin position="58"/>
        <end position="77"/>
    </location>
</feature>
<keyword evidence="5 9" id="KW-0812">Transmembrane</keyword>
<comment type="similarity">
    <text evidence="2">Belongs to the major facilitator superfamily. TCR/Tet family.</text>
</comment>
<dbReference type="PRINTS" id="PR01036">
    <property type="entry name" value="TCRTETB"/>
</dbReference>
<keyword evidence="7 9" id="KW-0472">Membrane</keyword>
<dbReference type="EMBL" id="QKWH01000016">
    <property type="protein sequence ID" value="PZR51770.1"/>
    <property type="molecule type" value="Genomic_DNA"/>
</dbReference>
<feature type="region of interest" description="Disordered" evidence="8">
    <location>
        <begin position="540"/>
        <end position="572"/>
    </location>
</feature>
<evidence type="ECO:0000256" key="4">
    <source>
        <dbReference type="ARBA" id="ARBA00022475"/>
    </source>
</evidence>
<feature type="transmembrane region" description="Helical" evidence="9">
    <location>
        <begin position="370"/>
        <end position="392"/>
    </location>
</feature>
<feature type="transmembrane region" description="Helical" evidence="9">
    <location>
        <begin position="178"/>
        <end position="198"/>
    </location>
</feature>
<dbReference type="Gene3D" id="1.20.1720.10">
    <property type="entry name" value="Multidrug resistance protein D"/>
    <property type="match status" value="1"/>
</dbReference>
<dbReference type="PROSITE" id="PS50850">
    <property type="entry name" value="MFS"/>
    <property type="match status" value="1"/>
</dbReference>
<evidence type="ECO:0000313" key="12">
    <source>
        <dbReference type="Proteomes" id="UP000248783"/>
    </source>
</evidence>
<dbReference type="NCBIfam" id="TIGR00711">
    <property type="entry name" value="efflux_EmrB"/>
    <property type="match status" value="1"/>
</dbReference>
<evidence type="ECO:0000256" key="7">
    <source>
        <dbReference type="ARBA" id="ARBA00023136"/>
    </source>
</evidence>
<sequence>MSTTTTDAPGTRPAMTHREVLEALSGIILGMFVALLAATITSTSMPRIVSDLGGSQHSYTWVVTATLLTQTVSTPLWGKFADLVNRKTLIQIALVITVLSAAAAGFSHNIGTLIGFRAVQGIGAGGLMALATVLVSDIVSPRERGRYMGLMGGVMAVSQVGGPLLGGVITDSFLGWRWNFFVGIPFAVAAIVVLQRTLHLPARPRRTVKIDYWGAGLISVGVSLLLLWVTFAGNDFAWGSWQTYAMVGGAVVALVAAVLVERAVDEPIIPLHLFRNRTFVLAVIGSIAVGVAMFGTAVFLSQYLQLSRGKTPTESGLLTIPMVVGTMLAGVVLGRIISKTGRYKAIMVGGGVVLIASLLGMSTIDSHTSFWLIGTYLFGLGLSVGALMQNLVLATQNTLDVQEMGAGTSAVAFFRSLGGAIGVSALGAVLANRVKTDITDGLSRLGVPADALGGSGASAVPDLSQVPTPVRTVIEDAYAHGIAEIFLIAVPMAVIALVAVVFLKEIPLGQRSGVEQMLEQEARQRAETAVAAGADTVGGQIEAVRSAEEESTEESADDADAAEAAEEPAARR</sequence>
<keyword evidence="3" id="KW-0813">Transport</keyword>
<comment type="caution">
    <text evidence="11">The sequence shown here is derived from an EMBL/GenBank/DDBJ whole genome shotgun (WGS) entry which is preliminary data.</text>
</comment>
<dbReference type="PANTHER" id="PTHR23501:SF197">
    <property type="entry name" value="COMD"/>
    <property type="match status" value="1"/>
</dbReference>
<feature type="transmembrane region" description="Helical" evidence="9">
    <location>
        <begin position="412"/>
        <end position="431"/>
    </location>
</feature>
<dbReference type="PANTHER" id="PTHR23501">
    <property type="entry name" value="MAJOR FACILITATOR SUPERFAMILY"/>
    <property type="match status" value="1"/>
</dbReference>
<keyword evidence="12" id="KW-1185">Reference proteome</keyword>
<dbReference type="FunFam" id="1.20.1720.10:FF:000004">
    <property type="entry name" value="EmrB/QacA family drug resistance transporter"/>
    <property type="match status" value="1"/>
</dbReference>
<comment type="subcellular location">
    <subcellularLocation>
        <location evidence="1">Cell membrane</location>
        <topology evidence="1">Multi-pass membrane protein</topology>
    </subcellularLocation>
</comment>
<evidence type="ECO:0000256" key="1">
    <source>
        <dbReference type="ARBA" id="ARBA00004651"/>
    </source>
</evidence>
<feature type="transmembrane region" description="Helical" evidence="9">
    <location>
        <begin position="147"/>
        <end position="166"/>
    </location>
</feature>
<dbReference type="InterPro" id="IPR020846">
    <property type="entry name" value="MFS_dom"/>
</dbReference>
<dbReference type="Pfam" id="PF07690">
    <property type="entry name" value="MFS_1"/>
    <property type="match status" value="1"/>
</dbReference>
<feature type="transmembrane region" description="Helical" evidence="9">
    <location>
        <begin position="477"/>
        <end position="503"/>
    </location>
</feature>
<accession>A0A2W5WKP6</accession>
<reference evidence="11 12" key="1">
    <citation type="submission" date="2018-06" db="EMBL/GenBank/DDBJ databases">
        <title>Whole genome sequencing of a novel hydrocarbon degrading bacterial strain, PW21 isolated from oil contaminated produced water sample.</title>
        <authorList>
            <person name="Nagkirti P."/>
            <person name="Shaikh A."/>
            <person name="Gowdaman V."/>
            <person name="Engineer A.E."/>
            <person name="Dagar S."/>
            <person name="Dhakephalkar P.K."/>
        </authorList>
    </citation>
    <scope>NUCLEOTIDE SEQUENCE [LARGE SCALE GENOMIC DNA]</scope>
    <source>
        <strain evidence="11 12">PW21</strain>
    </source>
</reference>
<evidence type="ECO:0000256" key="8">
    <source>
        <dbReference type="SAM" id="MobiDB-lite"/>
    </source>
</evidence>
<feature type="transmembrane region" description="Helical" evidence="9">
    <location>
        <begin position="89"/>
        <end position="108"/>
    </location>
</feature>
<name>A0A2W5WKP6_9MICO</name>
<dbReference type="CDD" id="cd17502">
    <property type="entry name" value="MFS_Azr1_MDR_like"/>
    <property type="match status" value="1"/>
</dbReference>
<dbReference type="InterPro" id="IPR011701">
    <property type="entry name" value="MFS"/>
</dbReference>
<evidence type="ECO:0000256" key="6">
    <source>
        <dbReference type="ARBA" id="ARBA00022989"/>
    </source>
</evidence>
<dbReference type="GO" id="GO:0005886">
    <property type="term" value="C:plasma membrane"/>
    <property type="evidence" value="ECO:0007669"/>
    <property type="project" value="UniProtKB-SubCell"/>
</dbReference>
<proteinExistence type="inferred from homology"/>
<feature type="transmembrane region" description="Helical" evidence="9">
    <location>
        <begin position="114"/>
        <end position="135"/>
    </location>
</feature>
<feature type="transmembrane region" description="Helical" evidence="9">
    <location>
        <begin position="280"/>
        <end position="304"/>
    </location>
</feature>
<feature type="domain" description="Major facilitator superfamily (MFS) profile" evidence="10">
    <location>
        <begin position="23"/>
        <end position="508"/>
    </location>
</feature>
<evidence type="ECO:0000313" key="11">
    <source>
        <dbReference type="EMBL" id="PZR51770.1"/>
    </source>
</evidence>
<organism evidence="11 12">
    <name type="scientific">Xylanimonas oleitrophica</name>
    <dbReference type="NCBI Taxonomy" id="2607479"/>
    <lineage>
        <taxon>Bacteria</taxon>
        <taxon>Bacillati</taxon>
        <taxon>Actinomycetota</taxon>
        <taxon>Actinomycetes</taxon>
        <taxon>Micrococcales</taxon>
        <taxon>Promicromonosporaceae</taxon>
        <taxon>Xylanimonas</taxon>
    </lineage>
</organism>
<feature type="transmembrane region" description="Helical" evidence="9">
    <location>
        <begin position="210"/>
        <end position="229"/>
    </location>
</feature>
<dbReference type="AlphaFoldDB" id="A0A2W5WKP6"/>
<dbReference type="InterPro" id="IPR004638">
    <property type="entry name" value="EmrB-like"/>
</dbReference>
<evidence type="ECO:0000259" key="10">
    <source>
        <dbReference type="PROSITE" id="PS50850"/>
    </source>
</evidence>
<gene>
    <name evidence="11" type="ORF">DNL40_14975</name>
</gene>
<feature type="transmembrane region" description="Helical" evidence="9">
    <location>
        <begin position="20"/>
        <end position="38"/>
    </location>
</feature>
<dbReference type="InterPro" id="IPR036259">
    <property type="entry name" value="MFS_trans_sf"/>
</dbReference>
<feature type="transmembrane region" description="Helical" evidence="9">
    <location>
        <begin position="241"/>
        <end position="260"/>
    </location>
</feature>
<dbReference type="GO" id="GO:0022857">
    <property type="term" value="F:transmembrane transporter activity"/>
    <property type="evidence" value="ECO:0007669"/>
    <property type="project" value="InterPro"/>
</dbReference>
<evidence type="ECO:0000256" key="9">
    <source>
        <dbReference type="SAM" id="Phobius"/>
    </source>
</evidence>
<feature type="compositionally biased region" description="Acidic residues" evidence="8">
    <location>
        <begin position="549"/>
        <end position="566"/>
    </location>
</feature>
<dbReference type="RefSeq" id="WP_111252067.1">
    <property type="nucleotide sequence ID" value="NZ_QKWH01000016.1"/>
</dbReference>